<dbReference type="PRINTS" id="PR00412">
    <property type="entry name" value="EPOXHYDRLASE"/>
</dbReference>
<evidence type="ECO:0000313" key="3">
    <source>
        <dbReference type="EMBL" id="PMD49601.1"/>
    </source>
</evidence>
<accession>A0A2J6SFQ8</accession>
<dbReference type="Gene3D" id="3.40.50.1820">
    <property type="entry name" value="alpha/beta hydrolase"/>
    <property type="match status" value="1"/>
</dbReference>
<dbReference type="InterPro" id="IPR000073">
    <property type="entry name" value="AB_hydrolase_1"/>
</dbReference>
<organism evidence="3 4">
    <name type="scientific">Hyaloscypha bicolor E</name>
    <dbReference type="NCBI Taxonomy" id="1095630"/>
    <lineage>
        <taxon>Eukaryota</taxon>
        <taxon>Fungi</taxon>
        <taxon>Dikarya</taxon>
        <taxon>Ascomycota</taxon>
        <taxon>Pezizomycotina</taxon>
        <taxon>Leotiomycetes</taxon>
        <taxon>Helotiales</taxon>
        <taxon>Hyaloscyphaceae</taxon>
        <taxon>Hyaloscypha</taxon>
        <taxon>Hyaloscypha bicolor</taxon>
    </lineage>
</organism>
<protein>
    <submittedName>
        <fullName evidence="3">Alpha/beta-hydrolase</fullName>
    </submittedName>
</protein>
<dbReference type="InterPro" id="IPR051340">
    <property type="entry name" value="Haloalkane_dehalogenase"/>
</dbReference>
<reference evidence="3 4" key="1">
    <citation type="submission" date="2016-04" db="EMBL/GenBank/DDBJ databases">
        <title>A degradative enzymes factory behind the ericoid mycorrhizal symbiosis.</title>
        <authorList>
            <consortium name="DOE Joint Genome Institute"/>
            <person name="Martino E."/>
            <person name="Morin E."/>
            <person name="Grelet G."/>
            <person name="Kuo A."/>
            <person name="Kohler A."/>
            <person name="Daghino S."/>
            <person name="Barry K."/>
            <person name="Choi C."/>
            <person name="Cichocki N."/>
            <person name="Clum A."/>
            <person name="Copeland A."/>
            <person name="Hainaut M."/>
            <person name="Haridas S."/>
            <person name="Labutti K."/>
            <person name="Lindquist E."/>
            <person name="Lipzen A."/>
            <person name="Khouja H.-R."/>
            <person name="Murat C."/>
            <person name="Ohm R."/>
            <person name="Olson A."/>
            <person name="Spatafora J."/>
            <person name="Veneault-Fourrey C."/>
            <person name="Henrissat B."/>
            <person name="Grigoriev I."/>
            <person name="Martin F."/>
            <person name="Perotto S."/>
        </authorList>
    </citation>
    <scope>NUCLEOTIDE SEQUENCE [LARGE SCALE GENOMIC DNA]</scope>
    <source>
        <strain evidence="3 4">E</strain>
    </source>
</reference>
<dbReference type="AlphaFoldDB" id="A0A2J6SFQ8"/>
<dbReference type="PANTHER" id="PTHR42977:SF3">
    <property type="entry name" value="AB HYDROLASE-1 DOMAIN-CONTAINING PROTEIN"/>
    <property type="match status" value="1"/>
</dbReference>
<keyword evidence="4" id="KW-1185">Reference proteome</keyword>
<dbReference type="EMBL" id="KZ613920">
    <property type="protein sequence ID" value="PMD49601.1"/>
    <property type="molecule type" value="Genomic_DNA"/>
</dbReference>
<dbReference type="PANTHER" id="PTHR42977">
    <property type="entry name" value="HYDROLASE-RELATED"/>
    <property type="match status" value="1"/>
</dbReference>
<keyword evidence="1 3" id="KW-0378">Hydrolase</keyword>
<dbReference type="InterPro" id="IPR029058">
    <property type="entry name" value="AB_hydrolase_fold"/>
</dbReference>
<dbReference type="InterPro" id="IPR000639">
    <property type="entry name" value="Epox_hydrolase-like"/>
</dbReference>
<dbReference type="InParanoid" id="A0A2J6SFQ8"/>
<sequence length="288" mass="32001">MATTKISNISADGVNVFYRSAGSPSSPVILLLHGFPSSSHQFRNLIPLLASNYYVIAPDLPGFGFTVVPEIRQYKYTFASLATTVGAFVDALKISKFAIYIFDYGAPAGLRLALERPEAITAIISQNGNAYVEGLGAFWDPIKVYWASHSTSDREVLRNSILTFAATKWQYHNGAPNPESVAPEAYYLDYALMERPGNKDIQLDLFGDYGTNLPLYPKFQEWFRTSNVPVLAVWGKNDEIFVPPGAEAFKKDVKKLEVHLLDAPHFAIETNERAFAGLILEFLQKHGI</sequence>
<dbReference type="Pfam" id="PF00561">
    <property type="entry name" value="Abhydrolase_1"/>
    <property type="match status" value="1"/>
</dbReference>
<feature type="domain" description="AB hydrolase-1" evidence="2">
    <location>
        <begin position="27"/>
        <end position="271"/>
    </location>
</feature>
<evidence type="ECO:0000259" key="2">
    <source>
        <dbReference type="Pfam" id="PF00561"/>
    </source>
</evidence>
<dbReference type="SUPFAM" id="SSF53474">
    <property type="entry name" value="alpha/beta-Hydrolases"/>
    <property type="match status" value="1"/>
</dbReference>
<dbReference type="FunCoup" id="A0A2J6SFQ8">
    <property type="interactions" value="829"/>
</dbReference>
<gene>
    <name evidence="3" type="ORF">K444DRAFT_291370</name>
</gene>
<dbReference type="RefSeq" id="XP_024726505.1">
    <property type="nucleotide sequence ID" value="XM_024871663.1"/>
</dbReference>
<dbReference type="GeneID" id="36579745"/>
<evidence type="ECO:0000256" key="1">
    <source>
        <dbReference type="ARBA" id="ARBA00022801"/>
    </source>
</evidence>
<evidence type="ECO:0000313" key="4">
    <source>
        <dbReference type="Proteomes" id="UP000235371"/>
    </source>
</evidence>
<proteinExistence type="predicted"/>
<name>A0A2J6SFQ8_9HELO</name>
<dbReference type="OrthoDB" id="6431331at2759"/>
<dbReference type="STRING" id="1095630.A0A2J6SFQ8"/>
<dbReference type="GO" id="GO:0004301">
    <property type="term" value="F:epoxide hydrolase activity"/>
    <property type="evidence" value="ECO:0007669"/>
    <property type="project" value="TreeGrafter"/>
</dbReference>
<dbReference type="Proteomes" id="UP000235371">
    <property type="component" value="Unassembled WGS sequence"/>
</dbReference>